<dbReference type="Pfam" id="PF01803">
    <property type="entry name" value="LIM_bind"/>
    <property type="match status" value="1"/>
</dbReference>
<feature type="domain" description="LIM interaction" evidence="4">
    <location>
        <begin position="380"/>
        <end position="419"/>
    </location>
</feature>
<accession>A0A9Q0MEB0</accession>
<dbReference type="GO" id="GO:0030274">
    <property type="term" value="F:LIM domain binding"/>
    <property type="evidence" value="ECO:0007669"/>
    <property type="project" value="UniProtKB-UniRule"/>
</dbReference>
<evidence type="ECO:0000256" key="3">
    <source>
        <dbReference type="SAM" id="MobiDB-lite"/>
    </source>
</evidence>
<feature type="region of interest" description="Disordered" evidence="3">
    <location>
        <begin position="329"/>
        <end position="375"/>
    </location>
</feature>
<organism evidence="5 6">
    <name type="scientific">Blomia tropicalis</name>
    <name type="common">Mite</name>
    <dbReference type="NCBI Taxonomy" id="40697"/>
    <lineage>
        <taxon>Eukaryota</taxon>
        <taxon>Metazoa</taxon>
        <taxon>Ecdysozoa</taxon>
        <taxon>Arthropoda</taxon>
        <taxon>Chelicerata</taxon>
        <taxon>Arachnida</taxon>
        <taxon>Acari</taxon>
        <taxon>Acariformes</taxon>
        <taxon>Sarcoptiformes</taxon>
        <taxon>Astigmata</taxon>
        <taxon>Glycyphagoidea</taxon>
        <taxon>Echimyopodidae</taxon>
        <taxon>Blomia</taxon>
    </lineage>
</organism>
<feature type="compositionally biased region" description="Pro residues" evidence="3">
    <location>
        <begin position="61"/>
        <end position="76"/>
    </location>
</feature>
<evidence type="ECO:0000313" key="6">
    <source>
        <dbReference type="Proteomes" id="UP001142055"/>
    </source>
</evidence>
<gene>
    <name evidence="5" type="ORF">RDWZM_001487</name>
</gene>
<dbReference type="InterPro" id="IPR041363">
    <property type="entry name" value="LID"/>
</dbReference>
<proteinExistence type="inferred from homology"/>
<feature type="region of interest" description="Disordered" evidence="3">
    <location>
        <begin position="410"/>
        <end position="513"/>
    </location>
</feature>
<reference evidence="5" key="1">
    <citation type="submission" date="2022-12" db="EMBL/GenBank/DDBJ databases">
        <title>Genome assemblies of Blomia tropicalis.</title>
        <authorList>
            <person name="Cui Y."/>
        </authorList>
    </citation>
    <scope>NUCLEOTIDE SEQUENCE</scope>
    <source>
        <tissue evidence="5">Adult mites</tissue>
    </source>
</reference>
<feature type="compositionally biased region" description="Low complexity" evidence="3">
    <location>
        <begin position="349"/>
        <end position="368"/>
    </location>
</feature>
<comment type="similarity">
    <text evidence="1 2">Belongs to the LDB family.</text>
</comment>
<feature type="compositionally biased region" description="Polar residues" evidence="3">
    <location>
        <begin position="410"/>
        <end position="419"/>
    </location>
</feature>
<protein>
    <recommendedName>
        <fullName evidence="4">LIM interaction domain-containing protein</fullName>
    </recommendedName>
</protein>
<keyword evidence="6" id="KW-1185">Reference proteome</keyword>
<feature type="region of interest" description="Disordered" evidence="3">
    <location>
        <begin position="56"/>
        <end position="81"/>
    </location>
</feature>
<evidence type="ECO:0000256" key="1">
    <source>
        <dbReference type="ARBA" id="ARBA00006928"/>
    </source>
</evidence>
<evidence type="ECO:0000313" key="5">
    <source>
        <dbReference type="EMBL" id="KAJ6222942.1"/>
    </source>
</evidence>
<dbReference type="AlphaFoldDB" id="A0A9Q0MEB0"/>
<evidence type="ECO:0000256" key="2">
    <source>
        <dbReference type="PROSITE-ProRule" id="PRU01302"/>
    </source>
</evidence>
<dbReference type="Proteomes" id="UP001142055">
    <property type="component" value="Chromosome 1"/>
</dbReference>
<dbReference type="Gene3D" id="2.10.110.10">
    <property type="entry name" value="Cysteine Rich Protein"/>
    <property type="match status" value="1"/>
</dbReference>
<feature type="compositionally biased region" description="Low complexity" evidence="3">
    <location>
        <begin position="431"/>
        <end position="451"/>
    </location>
</feature>
<dbReference type="Pfam" id="PF17916">
    <property type="entry name" value="LID"/>
    <property type="match status" value="1"/>
</dbReference>
<sequence>MRARYRIGHSNNLGNPNVNSVPHPMLCGPPPLPPQNGPPMTMGPYNPGANSIPHVMHHPPHPMQHPTGPPPPPNHMQPPHGRHTPFYEMRQPEFRIFEMNKRLLQRSDESDNLWWDAFSTEFFEDDATLTVTFCLEDGPKRYTIGRTLIPRYFRSIFEGGVTELQINLKHFKESYHTTTITLDCDQSSIITYHGKTNYKLGPYPHPQNDPMKDQIMKENSVFVCTEGRLILEFMFDDCMRIKSWHFSTRHHQELISRGLVAMQQAQQDPAMMEQLTKNITRQGLTNSTLNYLRLCVILEPMQELMSRHKAYALSPRDCLKTTLFQKWQRMVAPPETSRPPSKRRKRKSSTNAGTTTNSKKKNNQNNMSPVPPPFTLATQDVMVVGEPSLMGGEFGDEDERLITRLENNQYDPSAASGTNGLEDADDFNSLGSSTSGGTNVANNGGNNSAGIIGPGTNGGPPNWPPNGSNNSNNTNGANSGPPQGANGPIPGPPGPNGPNSQDDSKKQSPNLSQ</sequence>
<dbReference type="OMA" id="GIMMDDT"/>
<name>A0A9Q0MEB0_BLOTA</name>
<feature type="compositionally biased region" description="Low complexity" evidence="3">
    <location>
        <begin position="465"/>
        <end position="488"/>
    </location>
</feature>
<dbReference type="PANTHER" id="PTHR10378">
    <property type="entry name" value="LIM DOMAIN-BINDING PROTEIN"/>
    <property type="match status" value="1"/>
</dbReference>
<dbReference type="PROSITE" id="PS51957">
    <property type="entry name" value="LID"/>
    <property type="match status" value="1"/>
</dbReference>
<dbReference type="InterPro" id="IPR029005">
    <property type="entry name" value="LIM-bd/SEUSS"/>
</dbReference>
<comment type="caution">
    <text evidence="5">The sequence shown here is derived from an EMBL/GenBank/DDBJ whole genome shotgun (WGS) entry which is preliminary data.</text>
</comment>
<evidence type="ECO:0000259" key="4">
    <source>
        <dbReference type="PROSITE" id="PS51957"/>
    </source>
</evidence>
<dbReference type="EMBL" id="JAPWDV010000001">
    <property type="protein sequence ID" value="KAJ6222942.1"/>
    <property type="molecule type" value="Genomic_DNA"/>
</dbReference>